<comment type="subcellular location">
    <subcellularLocation>
        <location evidence="1">Cell membrane</location>
        <topology evidence="1">Multi-pass membrane protein</topology>
    </subcellularLocation>
</comment>
<dbReference type="PANTHER" id="PTHR47371:SF3">
    <property type="entry name" value="PHOSPHOGLYCEROL TRANSFERASE I"/>
    <property type="match status" value="1"/>
</dbReference>
<dbReference type="EMBL" id="WSRS01000023">
    <property type="protein sequence ID" value="MVX58774.1"/>
    <property type="molecule type" value="Genomic_DNA"/>
</dbReference>
<evidence type="ECO:0000256" key="3">
    <source>
        <dbReference type="ARBA" id="ARBA00022475"/>
    </source>
</evidence>
<feature type="transmembrane region" description="Helical" evidence="7">
    <location>
        <begin position="97"/>
        <end position="121"/>
    </location>
</feature>
<dbReference type="InterPro" id="IPR000917">
    <property type="entry name" value="Sulfatase_N"/>
</dbReference>
<dbReference type="Gene3D" id="3.40.720.10">
    <property type="entry name" value="Alkaline Phosphatase, subunit A"/>
    <property type="match status" value="1"/>
</dbReference>
<gene>
    <name evidence="9" type="ORF">E5983_03815</name>
</gene>
<accession>A0A7X3G9P4</accession>
<evidence type="ECO:0000313" key="10">
    <source>
        <dbReference type="Proteomes" id="UP000461595"/>
    </source>
</evidence>
<feature type="transmembrane region" description="Helical" evidence="7">
    <location>
        <begin position="428"/>
        <end position="445"/>
    </location>
</feature>
<keyword evidence="3" id="KW-1003">Cell membrane</keyword>
<dbReference type="Pfam" id="PF00884">
    <property type="entry name" value="Sulfatase"/>
    <property type="match status" value="1"/>
</dbReference>
<feature type="transmembrane region" description="Helical" evidence="7">
    <location>
        <begin position="69"/>
        <end position="91"/>
    </location>
</feature>
<protein>
    <submittedName>
        <fullName evidence="9">Sulfatase-like hydrolase/transferase</fullName>
    </submittedName>
</protein>
<dbReference type="PANTHER" id="PTHR47371">
    <property type="entry name" value="LIPOTEICHOIC ACID SYNTHASE"/>
    <property type="match status" value="1"/>
</dbReference>
<sequence>MNQIRESLNRLYLEAKNLIMAKSSILLEDSQAFWTKLQENWRQDFSDYAKEKYESIQAWIKGQDWAARVFELVYVCLMLALTVVLLSNYFLGQDQTFLGLTTEGVLLFYLFIVLFAGLLTLPYTKFKSVFPLLIGYLIYFPLLFLLEWSRQLNNPSFKVQDLFRIHPLTQVHFYSLVIILVVAFTLKIVQREFYVFKKFEETGLYRARRSVWTMASMAPLMLTNPLFLEFVTGPVTSLATENQLGPYLSYIAGQSLLWFVIGFLFFASYYNSLREIGLHHFGRANAVLSSLVFAVLFNLLFQAGVVLGSDLLGKFIFPQATLFQVISIFLCCLLIYALVNRYLYATLLIAVMGSVFSIVNAIKFNYRQEPLIPTDFIWIKQPELFVSFVNINLFINVLIVVSLLFYLVWNVQILMPTKIIYSKLSNRLAILITFLIIFQGTMVTFRAEEKGKIPSDVPVISLLNNLYDVTWMGLSTNASYKSLAYVWTRQLTQEIIEKPDGYSKEAIDSIIEKYSGKAADINRERSKSLSDQTIIYILSESFADPKRIASNNLSRNPIPEIDRIKSETTSGLMHSDGYGGGTANMEFQSLSGLPFYNFTSSTSNIFVEIVPKMNFLPSITRGFTGENSYVIHPHGANNYNRKNIYKDLGFSHFLFLSDSDETLENVQRQGVSVSDGSVYKNVLGRLDPSQSQFFSVITMQNHAPWSSGDPVDLVSSNSLLNESQLDSLNSYVRLLSHTDQATANFLKELEKIDKDITVVFYGDHLPGFYPPSVFSENPMLQFTTDYFIWTNRDSAPVSFPLVNSSDFGASVFEKTKSKVSPYYALLTEILKNRNMSNSGQFSNESEVESDLKMIQYDLTSGSGYSLNDSNFYNIP</sequence>
<feature type="domain" description="Sulfatase N-terminal" evidence="8">
    <location>
        <begin position="532"/>
        <end position="813"/>
    </location>
</feature>
<feature type="transmembrane region" description="Helical" evidence="7">
    <location>
        <begin position="315"/>
        <end position="336"/>
    </location>
</feature>
<keyword evidence="4 7" id="KW-0812">Transmembrane</keyword>
<dbReference type="OrthoDB" id="243547at2"/>
<feature type="transmembrane region" description="Helical" evidence="7">
    <location>
        <begin position="384"/>
        <end position="408"/>
    </location>
</feature>
<feature type="transmembrane region" description="Helical" evidence="7">
    <location>
        <begin position="282"/>
        <end position="303"/>
    </location>
</feature>
<feature type="transmembrane region" description="Helical" evidence="7">
    <location>
        <begin position="128"/>
        <end position="146"/>
    </location>
</feature>
<feature type="transmembrane region" description="Helical" evidence="7">
    <location>
        <begin position="171"/>
        <end position="189"/>
    </location>
</feature>
<keyword evidence="5 7" id="KW-1133">Transmembrane helix</keyword>
<organism evidence="9 10">
    <name type="scientific">Streptococcus danieliae</name>
    <dbReference type="NCBI Taxonomy" id="747656"/>
    <lineage>
        <taxon>Bacteria</taxon>
        <taxon>Bacillati</taxon>
        <taxon>Bacillota</taxon>
        <taxon>Bacilli</taxon>
        <taxon>Lactobacillales</taxon>
        <taxon>Streptococcaceae</taxon>
        <taxon>Streptococcus</taxon>
    </lineage>
</organism>
<dbReference type="CDD" id="cd16015">
    <property type="entry name" value="LTA_synthase"/>
    <property type="match status" value="1"/>
</dbReference>
<keyword evidence="9" id="KW-0808">Transferase</keyword>
<feature type="transmembrane region" description="Helical" evidence="7">
    <location>
        <begin position="343"/>
        <end position="364"/>
    </location>
</feature>
<feature type="transmembrane region" description="Helical" evidence="7">
    <location>
        <begin position="210"/>
        <end position="227"/>
    </location>
</feature>
<evidence type="ECO:0000256" key="7">
    <source>
        <dbReference type="SAM" id="Phobius"/>
    </source>
</evidence>
<keyword evidence="9" id="KW-0378">Hydrolase</keyword>
<dbReference type="AlphaFoldDB" id="A0A7X3G9P4"/>
<name>A0A7X3G9P4_9STRE</name>
<proteinExistence type="predicted"/>
<evidence type="ECO:0000256" key="2">
    <source>
        <dbReference type="ARBA" id="ARBA00004936"/>
    </source>
</evidence>
<keyword evidence="6 7" id="KW-0472">Membrane</keyword>
<evidence type="ECO:0000259" key="8">
    <source>
        <dbReference type="Pfam" id="PF00884"/>
    </source>
</evidence>
<comment type="caution">
    <text evidence="9">The sequence shown here is derived from an EMBL/GenBank/DDBJ whole genome shotgun (WGS) entry which is preliminary data.</text>
</comment>
<dbReference type="InterPro" id="IPR050448">
    <property type="entry name" value="OpgB/LTA_synthase_biosynth"/>
</dbReference>
<evidence type="ECO:0000256" key="1">
    <source>
        <dbReference type="ARBA" id="ARBA00004651"/>
    </source>
</evidence>
<evidence type="ECO:0000256" key="5">
    <source>
        <dbReference type="ARBA" id="ARBA00022989"/>
    </source>
</evidence>
<dbReference type="GO" id="GO:0016740">
    <property type="term" value="F:transferase activity"/>
    <property type="evidence" value="ECO:0007669"/>
    <property type="project" value="UniProtKB-KW"/>
</dbReference>
<feature type="transmembrane region" description="Helical" evidence="7">
    <location>
        <begin position="247"/>
        <end position="270"/>
    </location>
</feature>
<evidence type="ECO:0000256" key="4">
    <source>
        <dbReference type="ARBA" id="ARBA00022692"/>
    </source>
</evidence>
<dbReference type="RefSeq" id="WP_160332586.1">
    <property type="nucleotide sequence ID" value="NZ_WSRS01000023.1"/>
</dbReference>
<dbReference type="SUPFAM" id="SSF53649">
    <property type="entry name" value="Alkaline phosphatase-like"/>
    <property type="match status" value="1"/>
</dbReference>
<dbReference type="GO" id="GO:0016787">
    <property type="term" value="F:hydrolase activity"/>
    <property type="evidence" value="ECO:0007669"/>
    <property type="project" value="UniProtKB-KW"/>
</dbReference>
<reference evidence="9 10" key="1">
    <citation type="submission" date="2019-12" db="EMBL/GenBank/DDBJ databases">
        <title>Microbes associate with the intestines of laboratory mice.</title>
        <authorList>
            <person name="Navarre W."/>
            <person name="Wong E."/>
        </authorList>
    </citation>
    <scope>NUCLEOTIDE SEQUENCE [LARGE SCALE GENOMIC DNA]</scope>
    <source>
        <strain evidence="9 10">NM51_B2-22</strain>
    </source>
</reference>
<dbReference type="GO" id="GO:0005886">
    <property type="term" value="C:plasma membrane"/>
    <property type="evidence" value="ECO:0007669"/>
    <property type="project" value="UniProtKB-SubCell"/>
</dbReference>
<evidence type="ECO:0000313" key="9">
    <source>
        <dbReference type="EMBL" id="MVX58774.1"/>
    </source>
</evidence>
<dbReference type="Proteomes" id="UP000461595">
    <property type="component" value="Unassembled WGS sequence"/>
</dbReference>
<evidence type="ECO:0000256" key="6">
    <source>
        <dbReference type="ARBA" id="ARBA00023136"/>
    </source>
</evidence>
<comment type="pathway">
    <text evidence="2">Cell wall biogenesis; lipoteichoic acid biosynthesis.</text>
</comment>
<dbReference type="InterPro" id="IPR017850">
    <property type="entry name" value="Alkaline_phosphatase_core_sf"/>
</dbReference>